<organism evidence="1 2">
    <name type="scientific">Geobacter hydrogenophilus</name>
    <dbReference type="NCBI Taxonomy" id="40983"/>
    <lineage>
        <taxon>Bacteria</taxon>
        <taxon>Pseudomonadati</taxon>
        <taxon>Thermodesulfobacteriota</taxon>
        <taxon>Desulfuromonadia</taxon>
        <taxon>Geobacterales</taxon>
        <taxon>Geobacteraceae</taxon>
        <taxon>Geobacter</taxon>
    </lineage>
</organism>
<keyword evidence="2" id="KW-1185">Reference proteome</keyword>
<name>A0A9W6G3S0_9BACT</name>
<protein>
    <recommendedName>
        <fullName evidence="3">DUF503 domain-containing protein</fullName>
    </recommendedName>
</protein>
<dbReference type="Pfam" id="PF04456">
    <property type="entry name" value="DUF503"/>
    <property type="match status" value="1"/>
</dbReference>
<dbReference type="AlphaFoldDB" id="A0A9W6G3S0"/>
<dbReference type="InterPro" id="IPR036746">
    <property type="entry name" value="TT1725-like_sf"/>
</dbReference>
<dbReference type="InterPro" id="IPR007546">
    <property type="entry name" value="DUF503"/>
</dbReference>
<evidence type="ECO:0000313" key="2">
    <source>
        <dbReference type="Proteomes" id="UP001144352"/>
    </source>
</evidence>
<proteinExistence type="predicted"/>
<comment type="caution">
    <text evidence="1">The sequence shown here is derived from an EMBL/GenBank/DDBJ whole genome shotgun (WGS) entry which is preliminary data.</text>
</comment>
<evidence type="ECO:0000313" key="1">
    <source>
        <dbReference type="EMBL" id="GLI39758.1"/>
    </source>
</evidence>
<sequence length="93" mass="10591">MFVFSARFHIFLPTDSLKGKRGIVKSIIARARQNFNVAAAEVDLQDVHGETVIAFVTVGENRSRVRHLLERLEEWIAEERPDVEIVASLIEEC</sequence>
<reference evidence="1" key="1">
    <citation type="submission" date="2022-12" db="EMBL/GenBank/DDBJ databases">
        <title>Reference genome sequencing for broad-spectrum identification of bacterial and archaeal isolates by mass spectrometry.</title>
        <authorList>
            <person name="Sekiguchi Y."/>
            <person name="Tourlousse D.M."/>
        </authorList>
    </citation>
    <scope>NUCLEOTIDE SEQUENCE</scope>
    <source>
        <strain evidence="1">H2</strain>
    </source>
</reference>
<dbReference type="Gene3D" id="3.30.70.1120">
    <property type="entry name" value="TT1725-like"/>
    <property type="match status" value="1"/>
</dbReference>
<accession>A0A9W6G3S0</accession>
<dbReference type="EMBL" id="BSDS01000002">
    <property type="protein sequence ID" value="GLI39758.1"/>
    <property type="molecule type" value="Genomic_DNA"/>
</dbReference>
<dbReference type="PANTHER" id="PTHR36441:SF1">
    <property type="entry name" value="DUF503 DOMAIN-CONTAINING PROTEIN"/>
    <property type="match status" value="1"/>
</dbReference>
<dbReference type="Proteomes" id="UP001144352">
    <property type="component" value="Unassembled WGS sequence"/>
</dbReference>
<dbReference type="PANTHER" id="PTHR36441">
    <property type="entry name" value="HYPOTHETICAL CYTOSOLIC PROTEIN"/>
    <property type="match status" value="1"/>
</dbReference>
<evidence type="ECO:0008006" key="3">
    <source>
        <dbReference type="Google" id="ProtNLM"/>
    </source>
</evidence>
<dbReference type="SUPFAM" id="SSF103007">
    <property type="entry name" value="Hypothetical protein TT1725"/>
    <property type="match status" value="1"/>
</dbReference>
<gene>
    <name evidence="1" type="ORF">GHYDROH2_32590</name>
</gene>
<dbReference type="RefSeq" id="WP_214184593.1">
    <property type="nucleotide sequence ID" value="NZ_JAHCZI010000001.1"/>
</dbReference>